<keyword evidence="3" id="KW-1003">Cell membrane</keyword>
<dbReference type="PANTHER" id="PTHR30151:SF0">
    <property type="entry name" value="ABC TRANSPORTER PERMEASE PROTEIN MJ0413-RELATED"/>
    <property type="match status" value="1"/>
</dbReference>
<keyword evidence="5 7" id="KW-1133">Transmembrane helix</keyword>
<feature type="domain" description="ABC transmembrane type-1" evidence="8">
    <location>
        <begin position="72"/>
        <end position="233"/>
    </location>
</feature>
<evidence type="ECO:0000256" key="6">
    <source>
        <dbReference type="ARBA" id="ARBA00023136"/>
    </source>
</evidence>
<dbReference type="RefSeq" id="WP_158358818.1">
    <property type="nucleotide sequence ID" value="NZ_JACRTJ010000005.1"/>
</dbReference>
<dbReference type="SUPFAM" id="SSF161098">
    <property type="entry name" value="MetI-like"/>
    <property type="match status" value="1"/>
</dbReference>
<name>A0ABR7NPP3_9FIRM</name>
<dbReference type="Gene3D" id="1.10.3720.10">
    <property type="entry name" value="MetI-like"/>
    <property type="match status" value="1"/>
</dbReference>
<keyword evidence="10" id="KW-1185">Reference proteome</keyword>
<dbReference type="Pfam" id="PF00528">
    <property type="entry name" value="BPD_transp_1"/>
    <property type="match status" value="1"/>
</dbReference>
<dbReference type="InterPro" id="IPR000515">
    <property type="entry name" value="MetI-like"/>
</dbReference>
<keyword evidence="4 7" id="KW-0812">Transmembrane</keyword>
<evidence type="ECO:0000256" key="1">
    <source>
        <dbReference type="ARBA" id="ARBA00004651"/>
    </source>
</evidence>
<gene>
    <name evidence="9" type="ORF">H8708_02380</name>
</gene>
<comment type="subcellular location">
    <subcellularLocation>
        <location evidence="1">Cell membrane</location>
        <topology evidence="1">Multi-pass membrane protein</topology>
    </subcellularLocation>
</comment>
<organism evidence="9 10">
    <name type="scientific">Enterocloster hominis</name>
    <name type="common">ex Liu et al. 2021</name>
    <dbReference type="NCBI Taxonomy" id="2763663"/>
    <lineage>
        <taxon>Bacteria</taxon>
        <taxon>Bacillati</taxon>
        <taxon>Bacillota</taxon>
        <taxon>Clostridia</taxon>
        <taxon>Lachnospirales</taxon>
        <taxon>Lachnospiraceae</taxon>
        <taxon>Enterocloster</taxon>
    </lineage>
</organism>
<protein>
    <submittedName>
        <fullName evidence="9">Nitrate ABC transporter permease</fullName>
    </submittedName>
</protein>
<evidence type="ECO:0000256" key="7">
    <source>
        <dbReference type="SAM" id="Phobius"/>
    </source>
</evidence>
<accession>A0ABR7NPP3</accession>
<evidence type="ECO:0000313" key="10">
    <source>
        <dbReference type="Proteomes" id="UP000647491"/>
    </source>
</evidence>
<evidence type="ECO:0000256" key="3">
    <source>
        <dbReference type="ARBA" id="ARBA00022475"/>
    </source>
</evidence>
<dbReference type="EMBL" id="JACRTJ010000005">
    <property type="protein sequence ID" value="MBC8598086.1"/>
    <property type="molecule type" value="Genomic_DNA"/>
</dbReference>
<evidence type="ECO:0000256" key="4">
    <source>
        <dbReference type="ARBA" id="ARBA00022692"/>
    </source>
</evidence>
<dbReference type="Proteomes" id="UP000647491">
    <property type="component" value="Unassembled WGS sequence"/>
</dbReference>
<keyword evidence="6 7" id="KW-0472">Membrane</keyword>
<feature type="transmembrane region" description="Helical" evidence="7">
    <location>
        <begin position="64"/>
        <end position="84"/>
    </location>
</feature>
<sequence>MHRFPDWSRRTAILLFWLFLWHLASLAVQNQILLVGPLDALKALAVQLASPASWGALWFSFGRISLGFFMAFLAGLLTGSLAFWKPLAGEILEPAIQFMKSVPVASFVILALIWTGAENLSVFISFLVVYPVIHINTLAGLSHADPGLLEMARVFRVPVWRQALSIYRISLYPYLESALKTSLGMGFKSGIAAEVIGVPGGSIGEGLYMAKIYLSTADLFAWTLMIIAVSSVFEKLFLLLLKTIAGNGVPGKEENHAASV</sequence>
<dbReference type="InterPro" id="IPR035906">
    <property type="entry name" value="MetI-like_sf"/>
</dbReference>
<evidence type="ECO:0000313" key="9">
    <source>
        <dbReference type="EMBL" id="MBC8598086.1"/>
    </source>
</evidence>
<comment type="caution">
    <text evidence="9">The sequence shown here is derived from an EMBL/GenBank/DDBJ whole genome shotgun (WGS) entry which is preliminary data.</text>
</comment>
<feature type="transmembrane region" description="Helical" evidence="7">
    <location>
        <begin position="212"/>
        <end position="233"/>
    </location>
</feature>
<dbReference type="PANTHER" id="PTHR30151">
    <property type="entry name" value="ALKANE SULFONATE ABC TRANSPORTER-RELATED, MEMBRANE SUBUNIT"/>
    <property type="match status" value="1"/>
</dbReference>
<evidence type="ECO:0000256" key="2">
    <source>
        <dbReference type="ARBA" id="ARBA00022448"/>
    </source>
</evidence>
<reference evidence="9 10" key="1">
    <citation type="submission" date="2020-08" db="EMBL/GenBank/DDBJ databases">
        <title>Genome public.</title>
        <authorList>
            <person name="Liu C."/>
            <person name="Sun Q."/>
        </authorList>
    </citation>
    <scope>NUCLEOTIDE SEQUENCE [LARGE SCALE GENOMIC DNA]</scope>
    <source>
        <strain evidence="9 10">BX10</strain>
    </source>
</reference>
<keyword evidence="2" id="KW-0813">Transport</keyword>
<evidence type="ECO:0000259" key="8">
    <source>
        <dbReference type="Pfam" id="PF00528"/>
    </source>
</evidence>
<proteinExistence type="predicted"/>
<evidence type="ECO:0000256" key="5">
    <source>
        <dbReference type="ARBA" id="ARBA00022989"/>
    </source>
</evidence>